<dbReference type="Proteomes" id="UP000095300">
    <property type="component" value="Unassembled WGS sequence"/>
</dbReference>
<evidence type="ECO:0000313" key="2">
    <source>
        <dbReference type="EnsemblMetazoa" id="SCAU011149-PA"/>
    </source>
</evidence>
<feature type="region of interest" description="Disordered" evidence="1">
    <location>
        <begin position="185"/>
        <end position="278"/>
    </location>
</feature>
<feature type="compositionally biased region" description="Basic residues" evidence="1">
    <location>
        <begin position="64"/>
        <end position="75"/>
    </location>
</feature>
<feature type="compositionally biased region" description="Low complexity" evidence="1">
    <location>
        <begin position="229"/>
        <end position="255"/>
    </location>
</feature>
<accession>A0A1I8PU46</accession>
<feature type="compositionally biased region" description="Low complexity" evidence="1">
    <location>
        <begin position="325"/>
        <end position="344"/>
    </location>
</feature>
<organism evidence="2 3">
    <name type="scientific">Stomoxys calcitrans</name>
    <name type="common">Stable fly</name>
    <name type="synonym">Conops calcitrans</name>
    <dbReference type="NCBI Taxonomy" id="35570"/>
    <lineage>
        <taxon>Eukaryota</taxon>
        <taxon>Metazoa</taxon>
        <taxon>Ecdysozoa</taxon>
        <taxon>Arthropoda</taxon>
        <taxon>Hexapoda</taxon>
        <taxon>Insecta</taxon>
        <taxon>Pterygota</taxon>
        <taxon>Neoptera</taxon>
        <taxon>Endopterygota</taxon>
        <taxon>Diptera</taxon>
        <taxon>Brachycera</taxon>
        <taxon>Muscomorpha</taxon>
        <taxon>Muscoidea</taxon>
        <taxon>Muscidae</taxon>
        <taxon>Stomoxys</taxon>
    </lineage>
</organism>
<evidence type="ECO:0000313" key="3">
    <source>
        <dbReference type="Proteomes" id="UP000095300"/>
    </source>
</evidence>
<dbReference type="AlphaFoldDB" id="A0A1I8PU46"/>
<evidence type="ECO:0000256" key="1">
    <source>
        <dbReference type="SAM" id="MobiDB-lite"/>
    </source>
</evidence>
<feature type="region of interest" description="Disordered" evidence="1">
    <location>
        <begin position="96"/>
        <end position="134"/>
    </location>
</feature>
<feature type="compositionally biased region" description="Polar residues" evidence="1">
    <location>
        <begin position="353"/>
        <end position="376"/>
    </location>
</feature>
<feature type="region of interest" description="Disordered" evidence="1">
    <location>
        <begin position="51"/>
        <end position="75"/>
    </location>
</feature>
<feature type="region of interest" description="Disordered" evidence="1">
    <location>
        <begin position="314"/>
        <end position="389"/>
    </location>
</feature>
<feature type="compositionally biased region" description="Polar residues" evidence="1">
    <location>
        <begin position="256"/>
        <end position="265"/>
    </location>
</feature>
<proteinExistence type="predicted"/>
<feature type="compositionally biased region" description="Low complexity" evidence="1">
    <location>
        <begin position="193"/>
        <end position="206"/>
    </location>
</feature>
<protein>
    <submittedName>
        <fullName evidence="2">Uncharacterized protein</fullName>
    </submittedName>
</protein>
<feature type="region of interest" description="Disordered" evidence="1">
    <location>
        <begin position="1"/>
        <end position="31"/>
    </location>
</feature>
<dbReference type="EnsemblMetazoa" id="SCAU011149-RA">
    <property type="protein sequence ID" value="SCAU011149-PA"/>
    <property type="gene ID" value="SCAU011149"/>
</dbReference>
<name>A0A1I8PU46_STOCA</name>
<reference evidence="2" key="1">
    <citation type="submission" date="2020-05" db="UniProtKB">
        <authorList>
            <consortium name="EnsemblMetazoa"/>
        </authorList>
    </citation>
    <scope>IDENTIFICATION</scope>
    <source>
        <strain evidence="2">USDA</strain>
    </source>
</reference>
<sequence>MSESLRCSKPRHHQQQHNNGNAGGNAHHHSIPHKFSSIVNKVESLIHKINHDKPQNSPQQSLKHNGKGSYKGKKPAVKKTECIKCDLEKSQSLAPSLDSLNNLSDNEVNNKEDNDDDEMPAQNGRDHQLTDSDDAEIAHITGTTAVQVHRRIELDQLTDETIREFNEQCSSLSHDMEFYNSWQNEEELEKQHNQQQLQHQQQQQQQEEQETSRQTSHHHKEKQKSVTPSSLSSSSSSSSTLSSASSSTSSTFSLSKASDTNNNNAEFCDNMSEDPSEWLDKHENDQMTAKEQNNYGTLGRRPLTHIQQIVNDLQQNSRKSPESPPMMNTTSSTNNSNSPPHSNSDLTAYALNQLPQQNANGSVSKTRRSSVASSGSMGRMETIVEEPSENKISVKEILQRFETMNKNEVNI</sequence>
<keyword evidence="3" id="KW-1185">Reference proteome</keyword>
<dbReference type="VEuPathDB" id="VectorBase:SCAU011149"/>
<gene>
    <name evidence="2" type="primary">106082491</name>
</gene>